<dbReference type="InterPro" id="IPR037121">
    <property type="entry name" value="Ribosomal_bL25_C"/>
</dbReference>
<dbReference type="PaxDb" id="2903-EOD14279"/>
<evidence type="ECO:0008006" key="5">
    <source>
        <dbReference type="Google" id="ProtNLM"/>
    </source>
</evidence>
<dbReference type="GO" id="GO:0008097">
    <property type="term" value="F:5S rRNA binding"/>
    <property type="evidence" value="ECO:0007669"/>
    <property type="project" value="TreeGrafter"/>
</dbReference>
<accession>A0A0D3ISP4</accession>
<dbReference type="AlphaFoldDB" id="A0A0D3ISP4"/>
<evidence type="ECO:0000313" key="3">
    <source>
        <dbReference type="EnsemblProtists" id="EOD14279"/>
    </source>
</evidence>
<dbReference type="HOGENOM" id="CLU_1006234_0_0_1"/>
<name>A0A0D3ISP4_EMIH1</name>
<keyword evidence="4" id="KW-1185">Reference proteome</keyword>
<reference evidence="3" key="2">
    <citation type="submission" date="2024-10" db="UniProtKB">
        <authorList>
            <consortium name="EnsemblProtists"/>
        </authorList>
    </citation>
    <scope>IDENTIFICATION</scope>
</reference>
<evidence type="ECO:0000256" key="1">
    <source>
        <dbReference type="ARBA" id="ARBA00022730"/>
    </source>
</evidence>
<dbReference type="Gene3D" id="2.40.240.10">
    <property type="entry name" value="Ribosomal Protein L25, Chain P"/>
    <property type="match status" value="1"/>
</dbReference>
<dbReference type="SUPFAM" id="SSF50715">
    <property type="entry name" value="Ribosomal protein L25-like"/>
    <property type="match status" value="1"/>
</dbReference>
<keyword evidence="2" id="KW-0694">RNA-binding</keyword>
<dbReference type="EnsemblProtists" id="EOD14279">
    <property type="protein sequence ID" value="EOD14279"/>
    <property type="gene ID" value="EMIHUDRAFT_119578"/>
</dbReference>
<proteinExistence type="predicted"/>
<dbReference type="PANTHER" id="PTHR33284">
    <property type="entry name" value="RIBOSOMAL PROTEIN L25/GLN-TRNA SYNTHETASE, ANTI-CODON-BINDING DOMAIN-CONTAINING PROTEIN"/>
    <property type="match status" value="1"/>
</dbReference>
<dbReference type="Proteomes" id="UP000013827">
    <property type="component" value="Unassembled WGS sequence"/>
</dbReference>
<dbReference type="GO" id="GO:0022625">
    <property type="term" value="C:cytosolic large ribosomal subunit"/>
    <property type="evidence" value="ECO:0007669"/>
    <property type="project" value="TreeGrafter"/>
</dbReference>
<dbReference type="RefSeq" id="XP_005766708.1">
    <property type="nucleotide sequence ID" value="XM_005766651.1"/>
</dbReference>
<dbReference type="InterPro" id="IPR020056">
    <property type="entry name" value="Rbsml_bL25/Gln-tRNA_synth_N"/>
</dbReference>
<dbReference type="Gene3D" id="2.170.120.20">
    <property type="entry name" value="Ribosomal protein L25, beta domain"/>
    <property type="match status" value="1"/>
</dbReference>
<dbReference type="GeneID" id="17260436"/>
<dbReference type="InterPro" id="IPR020930">
    <property type="entry name" value="Ribosomal_uL5_bac-type"/>
</dbReference>
<keyword evidence="1" id="KW-0699">rRNA-binding</keyword>
<protein>
    <recommendedName>
        <fullName evidence="5">Ribosomal protein L25 beta domain-containing protein</fullName>
    </recommendedName>
</protein>
<evidence type="ECO:0000256" key="2">
    <source>
        <dbReference type="ARBA" id="ARBA00022884"/>
    </source>
</evidence>
<organism evidence="3 4">
    <name type="scientific">Emiliania huxleyi (strain CCMP1516)</name>
    <dbReference type="NCBI Taxonomy" id="280463"/>
    <lineage>
        <taxon>Eukaryota</taxon>
        <taxon>Haptista</taxon>
        <taxon>Haptophyta</taxon>
        <taxon>Prymnesiophyceae</taxon>
        <taxon>Isochrysidales</taxon>
        <taxon>Noelaerhabdaceae</taxon>
        <taxon>Emiliania</taxon>
    </lineage>
</organism>
<dbReference type="KEGG" id="ehx:EMIHUDRAFT_119578"/>
<dbReference type="GO" id="GO:0006412">
    <property type="term" value="P:translation"/>
    <property type="evidence" value="ECO:0007669"/>
    <property type="project" value="InterPro"/>
</dbReference>
<dbReference type="GO" id="GO:0003735">
    <property type="term" value="F:structural constituent of ribosome"/>
    <property type="evidence" value="ECO:0007669"/>
    <property type="project" value="InterPro"/>
</dbReference>
<sequence>MLRSLLIARPGTARSSVRRVCTAAAEALPLHRRGPELQSGSANAWLREQGRTPGCIIGDKLPQVPFWVERAALDRLMRKPGFELSSLHLSLEGEIIRALPAEIQRFENGHDTHAIHITFQRWPRDAQRSPVKRRLHSRLINEIKCPAVKQGGYVHEFYSRLGIPVLLHDPDNIPQHLVIDMARHDNGDIRAEHIDVPPGVTLRPQHGAPIERQRPPAAASQLTLSLRRPPSLQVVTECLILRPRAMQVINCAAGHGQQRRQAVARRDSMAAISAEFP</sequence>
<dbReference type="InterPro" id="IPR011035">
    <property type="entry name" value="Ribosomal_bL25/Gln-tRNA_synth"/>
</dbReference>
<reference evidence="4" key="1">
    <citation type="journal article" date="2013" name="Nature">
        <title>Pan genome of the phytoplankton Emiliania underpins its global distribution.</title>
        <authorList>
            <person name="Read B.A."/>
            <person name="Kegel J."/>
            <person name="Klute M.J."/>
            <person name="Kuo A."/>
            <person name="Lefebvre S.C."/>
            <person name="Maumus F."/>
            <person name="Mayer C."/>
            <person name="Miller J."/>
            <person name="Monier A."/>
            <person name="Salamov A."/>
            <person name="Young J."/>
            <person name="Aguilar M."/>
            <person name="Claverie J.M."/>
            <person name="Frickenhaus S."/>
            <person name="Gonzalez K."/>
            <person name="Herman E.K."/>
            <person name="Lin Y.C."/>
            <person name="Napier J."/>
            <person name="Ogata H."/>
            <person name="Sarno A.F."/>
            <person name="Shmutz J."/>
            <person name="Schroeder D."/>
            <person name="de Vargas C."/>
            <person name="Verret F."/>
            <person name="von Dassow P."/>
            <person name="Valentin K."/>
            <person name="Van de Peer Y."/>
            <person name="Wheeler G."/>
            <person name="Dacks J.B."/>
            <person name="Delwiche C.F."/>
            <person name="Dyhrman S.T."/>
            <person name="Glockner G."/>
            <person name="John U."/>
            <person name="Richards T."/>
            <person name="Worden A.Z."/>
            <person name="Zhang X."/>
            <person name="Grigoriev I.V."/>
            <person name="Allen A.E."/>
            <person name="Bidle K."/>
            <person name="Borodovsky M."/>
            <person name="Bowler C."/>
            <person name="Brownlee C."/>
            <person name="Cock J.M."/>
            <person name="Elias M."/>
            <person name="Gladyshev V.N."/>
            <person name="Groth M."/>
            <person name="Guda C."/>
            <person name="Hadaegh A."/>
            <person name="Iglesias-Rodriguez M.D."/>
            <person name="Jenkins J."/>
            <person name="Jones B.M."/>
            <person name="Lawson T."/>
            <person name="Leese F."/>
            <person name="Lindquist E."/>
            <person name="Lobanov A."/>
            <person name="Lomsadze A."/>
            <person name="Malik S.B."/>
            <person name="Marsh M.E."/>
            <person name="Mackinder L."/>
            <person name="Mock T."/>
            <person name="Mueller-Roeber B."/>
            <person name="Pagarete A."/>
            <person name="Parker M."/>
            <person name="Probert I."/>
            <person name="Quesneville H."/>
            <person name="Raines C."/>
            <person name="Rensing S.A."/>
            <person name="Riano-Pachon D.M."/>
            <person name="Richier S."/>
            <person name="Rokitta S."/>
            <person name="Shiraiwa Y."/>
            <person name="Soanes D.M."/>
            <person name="van der Giezen M."/>
            <person name="Wahlund T.M."/>
            <person name="Williams B."/>
            <person name="Wilson W."/>
            <person name="Wolfe G."/>
            <person name="Wurch L.L."/>
        </authorList>
    </citation>
    <scope>NUCLEOTIDE SEQUENCE</scope>
</reference>
<dbReference type="PANTHER" id="PTHR33284:SF1">
    <property type="entry name" value="RIBOSOMAL PROTEIN L25_GLN-TRNA SYNTHETASE, ANTI-CODON-BINDING DOMAIN-CONTAINING PROTEIN"/>
    <property type="match status" value="1"/>
</dbReference>
<evidence type="ECO:0000313" key="4">
    <source>
        <dbReference type="Proteomes" id="UP000013827"/>
    </source>
</evidence>